<keyword evidence="2" id="KW-0963">Cytoplasm</keyword>
<evidence type="ECO:0000313" key="8">
    <source>
        <dbReference type="Proteomes" id="UP001652625"/>
    </source>
</evidence>
<feature type="region of interest" description="Disordered" evidence="4">
    <location>
        <begin position="421"/>
        <end position="449"/>
    </location>
</feature>
<sequence>MSEDYKLIRSYDKYGKDIDDNCPMTGDETDTDCNAFLDVQVFPKNHKLKDTNKNNHKSNDEEIIHNNIEFNSGKIDVLTSNKDVEEALSSDQHYFSDEESSIAGSYDDMEKSEFDEEDHSFNQVSAKSCEEVSQQQVLEQHLDQLGEIVLQREYMAQKCRADLQIQKDHLKMLKVEMKNLKLFIKETSSDDIPILNKLKNEMGLLTLQIKKEEDNEKELQQKVKDAEFFIAQSYIEHGKFLSYDKDISLDQGKLGILKIEKANNRLKKEMTYAVNIDKKRKAREKEHISASRERERKNRQAIISAKKNREVAMKYLKETMSRVRQKDVEDENKSRKDLDRRVNILLNLKRNIQLSKENDSILLMQNRKKKEDSSLILERKKPLEKSPDDVLVKKNNKAALERKQREKEIQVANKFSDEKHITRHKMQQRVSRRRLKPRGLPSSGSESVEYGADVEDTITRPSLQCRVSTDEDAEFSPFGLSTRDEDGINSSVIEDTDVVVENEDTLAEPDFEGLWNYELPEELMQTSVSGEELTKEDALTTRESGFHFKPDVLIFSDFEVGKSYSKKVLLTNISYTKNYCQFVGVSETLIDFIEVKFIPGGPMSPGLTCDLTVTFNPMINECLDGFIEMRSSSSIFKIFVKCFIKCFKPFVTHSKIEFKNVIVGEVQKKSITLRNQGALPAEYQFFNVNKEEKSCFITGKNYYGVLQAFGSVQLEIAFSPKFTGVMETDYKIIFLNETLDPIVIHVSGLAVDFPLFVEKEIINLRICMFDRLYQDSVVINNRASTTFRLRFEIPKELHDHLDILPKTAFIQPESQLSVQLKFLPRKSILTDAGIFLKKDVFEIPIIIRIANQVQYITFLLQSVITSSDIEFNTKEIDFGFCTIYERVSHPVKLINTSILAQEYGFVGVPEAIEIQPNDGFGTVLPNELLDIILFFNPKKAEEYNFELVCKSHIGRKFYLRCKGVGVLPPLVLSEQIIKFKPTAVMDSSTTHVLITNHHENNNPSFIPRIGNGIPFPVGFTMFEFVPPPNCPLEISPTCGRISPGQHCVVHITFAPKLDKDEIEKKALDLLKEEATMLEKQNLAEIAQLENAVKEKKGKGTTPKEKKSDSKEQKKPLSVNTSSKPISDRRLFEKNAESLLQKTFEGSFSIYKVPCFIAPDNCQKENHKQYKQYTLFLEVHCPSIRPAFLVFSADRDNIVNFGKVLIGRRYIQTVTIENLTEKSLFLSSSCLDPSGSFELVSSFKEIKPYGFGFAKLVFSPTTNKHFYDVLDIFCDISKTRLYLKGQGVSPCILLDPPGPIFNFGDVLVMDTIKVPLKINNTCEVLVTFDLNLHSVTSSYSSQTVLTNKSEMLVGPSNYSGMCVFGCSPFNGVIKPGESKEILLTFSPDHASDLFCDTLKINNENNELCSVKLCGRAWDSSVYSSGWDVLTTEKSFYDSLTIGDSTSKTLLLSFHCSMNHATSERVVQLGYLKPSFQAFKKICEYAFESLQESYEKGISIDFTKGTIEAGGQKNVTFKWQPTNFNADIPMQCDLQLTMKCEETFVYKILIRGYIE</sequence>
<dbReference type="Gene3D" id="2.60.40.10">
    <property type="entry name" value="Immunoglobulins"/>
    <property type="match status" value="5"/>
</dbReference>
<evidence type="ECO:0000256" key="4">
    <source>
        <dbReference type="SAM" id="MobiDB-lite"/>
    </source>
</evidence>
<evidence type="ECO:0000256" key="3">
    <source>
        <dbReference type="SAM" id="Coils"/>
    </source>
</evidence>
<feature type="compositionally biased region" description="Basic residues" evidence="4">
    <location>
        <begin position="421"/>
        <end position="437"/>
    </location>
</feature>
<feature type="domain" description="Abnormal spindle-like microcephaly-associated protein ASH" evidence="5">
    <location>
        <begin position="648"/>
        <end position="726"/>
    </location>
</feature>
<dbReference type="RefSeq" id="XP_065655305.1">
    <property type="nucleotide sequence ID" value="XM_065799233.1"/>
</dbReference>
<dbReference type="GeneID" id="100210707"/>
<keyword evidence="9" id="KW-0282">Flagellum</keyword>
<dbReference type="InterPro" id="IPR013783">
    <property type="entry name" value="Ig-like_fold"/>
</dbReference>
<dbReference type="PANTHER" id="PTHR22538:SF0">
    <property type="entry name" value="CILIA- AND FLAGELLA-ASSOCIATED PROTEIN 74"/>
    <property type="match status" value="1"/>
</dbReference>
<reference evidence="9" key="1">
    <citation type="submission" date="2025-08" db="UniProtKB">
        <authorList>
            <consortium name="RefSeq"/>
        </authorList>
    </citation>
    <scope>IDENTIFICATION</scope>
</reference>
<evidence type="ECO:0000256" key="2">
    <source>
        <dbReference type="ARBA" id="ARBA00022490"/>
    </source>
</evidence>
<dbReference type="InterPro" id="IPR056310">
    <property type="entry name" value="Ig-CFAP74_4th"/>
</dbReference>
<dbReference type="Pfam" id="PF24778">
    <property type="entry name" value="Ig-CFAP74_3rd"/>
    <property type="match status" value="1"/>
</dbReference>
<dbReference type="PANTHER" id="PTHR22538">
    <property type="entry name" value="CILIA- AND FLAGELLA-ASSOCIATED PROTEIN 74"/>
    <property type="match status" value="1"/>
</dbReference>
<dbReference type="InterPro" id="IPR031549">
    <property type="entry name" value="ASH"/>
</dbReference>
<organism evidence="8 9">
    <name type="scientific">Hydra vulgaris</name>
    <name type="common">Hydra</name>
    <name type="synonym">Hydra attenuata</name>
    <dbReference type="NCBI Taxonomy" id="6087"/>
    <lineage>
        <taxon>Eukaryota</taxon>
        <taxon>Metazoa</taxon>
        <taxon>Cnidaria</taxon>
        <taxon>Hydrozoa</taxon>
        <taxon>Hydroidolina</taxon>
        <taxon>Anthoathecata</taxon>
        <taxon>Aplanulata</taxon>
        <taxon>Hydridae</taxon>
        <taxon>Hydra</taxon>
    </lineage>
</organism>
<gene>
    <name evidence="9" type="primary">LOC100210707</name>
</gene>
<comment type="subcellular location">
    <subcellularLocation>
        <location evidence="1">Cytoplasm</location>
    </subcellularLocation>
</comment>
<feature type="region of interest" description="Disordered" evidence="4">
    <location>
        <begin position="1093"/>
        <end position="1123"/>
    </location>
</feature>
<evidence type="ECO:0000259" key="6">
    <source>
        <dbReference type="Pfam" id="PF24778"/>
    </source>
</evidence>
<name>A0ABM4C179_HYDVU</name>
<evidence type="ECO:0000259" key="7">
    <source>
        <dbReference type="Pfam" id="PF24798"/>
    </source>
</evidence>
<feature type="domain" description="CFAP74 third Ig-like" evidence="6">
    <location>
        <begin position="756"/>
        <end position="865"/>
    </location>
</feature>
<feature type="compositionally biased region" description="Basic and acidic residues" evidence="4">
    <location>
        <begin position="1101"/>
        <end position="1114"/>
    </location>
</feature>
<evidence type="ECO:0000313" key="9">
    <source>
        <dbReference type="RefSeq" id="XP_065655305.1"/>
    </source>
</evidence>
<evidence type="ECO:0000259" key="5">
    <source>
        <dbReference type="Pfam" id="PF15780"/>
    </source>
</evidence>
<keyword evidence="9" id="KW-0966">Cell projection</keyword>
<dbReference type="Pfam" id="PF24771">
    <property type="entry name" value="Ig_CFAP74_1st"/>
    <property type="match status" value="1"/>
</dbReference>
<protein>
    <submittedName>
        <fullName evidence="9">Cilia- and flagella-associated protein 74 isoform X2</fullName>
    </submittedName>
</protein>
<dbReference type="Pfam" id="PF15780">
    <property type="entry name" value="ASH"/>
    <property type="match status" value="1"/>
</dbReference>
<proteinExistence type="predicted"/>
<accession>A0ABM4C179</accession>
<evidence type="ECO:0000256" key="1">
    <source>
        <dbReference type="ARBA" id="ARBA00004496"/>
    </source>
</evidence>
<dbReference type="Pfam" id="PF24798">
    <property type="entry name" value="Ig-CFAP74_4th"/>
    <property type="match status" value="1"/>
</dbReference>
<feature type="domain" description="CFAP74 fourth Ig-like" evidence="7">
    <location>
        <begin position="871"/>
        <end position="965"/>
    </location>
</feature>
<keyword evidence="3" id="KW-0175">Coiled coil</keyword>
<keyword evidence="8" id="KW-1185">Reference proteome</keyword>
<dbReference type="InterPro" id="IPR056307">
    <property type="entry name" value="Ig-CFAP74_3rd"/>
</dbReference>
<keyword evidence="9" id="KW-0969">Cilium</keyword>
<dbReference type="Proteomes" id="UP001652625">
    <property type="component" value="Chromosome 06"/>
</dbReference>
<feature type="coiled-coil region" evidence="3">
    <location>
        <begin position="195"/>
        <end position="222"/>
    </location>
</feature>